<name>A0ABU7LZV0_9PROT</name>
<dbReference type="RefSeq" id="WP_330196648.1">
    <property type="nucleotide sequence ID" value="NZ_JAZDRO010000004.1"/>
</dbReference>
<evidence type="ECO:0000259" key="1">
    <source>
        <dbReference type="Pfam" id="PF05050"/>
    </source>
</evidence>
<keyword evidence="2" id="KW-0808">Transferase</keyword>
<feature type="domain" description="Methyltransferase FkbM" evidence="1">
    <location>
        <begin position="98"/>
        <end position="216"/>
    </location>
</feature>
<proteinExistence type="predicted"/>
<dbReference type="PANTHER" id="PTHR34203:SF15">
    <property type="entry name" value="SLL1173 PROTEIN"/>
    <property type="match status" value="1"/>
</dbReference>
<evidence type="ECO:0000313" key="2">
    <source>
        <dbReference type="EMBL" id="MEE2567089.1"/>
    </source>
</evidence>
<dbReference type="InterPro" id="IPR029063">
    <property type="entry name" value="SAM-dependent_MTases_sf"/>
</dbReference>
<dbReference type="InterPro" id="IPR052514">
    <property type="entry name" value="SAM-dependent_MTase"/>
</dbReference>
<dbReference type="GO" id="GO:0032259">
    <property type="term" value="P:methylation"/>
    <property type="evidence" value="ECO:0007669"/>
    <property type="project" value="UniProtKB-KW"/>
</dbReference>
<dbReference type="SUPFAM" id="SSF53335">
    <property type="entry name" value="S-adenosyl-L-methionine-dependent methyltransferases"/>
    <property type="match status" value="1"/>
</dbReference>
<dbReference type="Proteomes" id="UP001310692">
    <property type="component" value="Unassembled WGS sequence"/>
</dbReference>
<dbReference type="Pfam" id="PF05050">
    <property type="entry name" value="Methyltransf_21"/>
    <property type="match status" value="1"/>
</dbReference>
<keyword evidence="3" id="KW-1185">Reference proteome</keyword>
<dbReference type="NCBIfam" id="TIGR01444">
    <property type="entry name" value="fkbM_fam"/>
    <property type="match status" value="1"/>
</dbReference>
<dbReference type="EMBL" id="JAZDRO010000004">
    <property type="protein sequence ID" value="MEE2567089.1"/>
    <property type="molecule type" value="Genomic_DNA"/>
</dbReference>
<dbReference type="InterPro" id="IPR006342">
    <property type="entry name" value="FkbM_mtfrase"/>
</dbReference>
<dbReference type="CDD" id="cd02440">
    <property type="entry name" value="AdoMet_MTases"/>
    <property type="match status" value="1"/>
</dbReference>
<dbReference type="PANTHER" id="PTHR34203">
    <property type="entry name" value="METHYLTRANSFERASE, FKBM FAMILY PROTEIN"/>
    <property type="match status" value="1"/>
</dbReference>
<keyword evidence="2" id="KW-0489">Methyltransferase</keyword>
<protein>
    <submittedName>
        <fullName evidence="2">FkbM family methyltransferase</fullName>
    </submittedName>
</protein>
<organism evidence="2 3">
    <name type="scientific">Hyphobacterium marinum</name>
    <dbReference type="NCBI Taxonomy" id="3116574"/>
    <lineage>
        <taxon>Bacteria</taxon>
        <taxon>Pseudomonadati</taxon>
        <taxon>Pseudomonadota</taxon>
        <taxon>Alphaproteobacteria</taxon>
        <taxon>Maricaulales</taxon>
        <taxon>Maricaulaceae</taxon>
        <taxon>Hyphobacterium</taxon>
    </lineage>
</organism>
<comment type="caution">
    <text evidence="2">The sequence shown here is derived from an EMBL/GenBank/DDBJ whole genome shotgun (WGS) entry which is preliminary data.</text>
</comment>
<evidence type="ECO:0000313" key="3">
    <source>
        <dbReference type="Proteomes" id="UP001310692"/>
    </source>
</evidence>
<accession>A0ABU7LZV0</accession>
<dbReference type="Gene3D" id="3.40.50.150">
    <property type="entry name" value="Vaccinia Virus protein VP39"/>
    <property type="match status" value="1"/>
</dbReference>
<sequence length="267" mass="28870">MTDATISDEAPAWGALAPSGLFAALLGPARSSRSGALARLAMAFAPDAADIETLGFRARLHPKDNLSEKRALVSPQRFDPAELAWLSDHLTGDFSFIDLGANCGIYTLHLAVKAGPGARFVAVDPQPEMLRRLRFNLAANDLTERVRVMDVAVSDEAGELTFHVNTNNRGESGLITEGETITVKALTLLDLLDETGLERPGAIKIDVEGMEMRILARFFDEAPEGRWPGALVLESLYSNETRDPVALARTKGYAVALDTGRNVILTR</sequence>
<gene>
    <name evidence="2" type="ORF">V0U35_10410</name>
</gene>
<dbReference type="GO" id="GO:0008168">
    <property type="term" value="F:methyltransferase activity"/>
    <property type="evidence" value="ECO:0007669"/>
    <property type="project" value="UniProtKB-KW"/>
</dbReference>
<reference evidence="2 3" key="1">
    <citation type="submission" date="2024-01" db="EMBL/GenBank/DDBJ databases">
        <title>Hyphobacterium bacterium isolated from marine sediment.</title>
        <authorList>
            <person name="Zhao S."/>
        </authorList>
    </citation>
    <scope>NUCLEOTIDE SEQUENCE [LARGE SCALE GENOMIC DNA]</scope>
    <source>
        <strain evidence="2 3">Y60-23</strain>
    </source>
</reference>